<organism evidence="1 2">
    <name type="scientific">Crepidotus variabilis</name>
    <dbReference type="NCBI Taxonomy" id="179855"/>
    <lineage>
        <taxon>Eukaryota</taxon>
        <taxon>Fungi</taxon>
        <taxon>Dikarya</taxon>
        <taxon>Basidiomycota</taxon>
        <taxon>Agaricomycotina</taxon>
        <taxon>Agaricomycetes</taxon>
        <taxon>Agaricomycetidae</taxon>
        <taxon>Agaricales</taxon>
        <taxon>Agaricineae</taxon>
        <taxon>Crepidotaceae</taxon>
        <taxon>Crepidotus</taxon>
    </lineage>
</organism>
<protein>
    <submittedName>
        <fullName evidence="1">Uncharacterized protein</fullName>
    </submittedName>
</protein>
<dbReference type="AlphaFoldDB" id="A0A9P6JWB5"/>
<sequence>MSFNAHLLWTKPAKSKPCTLRTSHHVNNSGALFFLTLLTRGRLLTGSPLMFPMRGPCLKCLESLPHILHLRKHRRNRRFM</sequence>
<keyword evidence="2" id="KW-1185">Reference proteome</keyword>
<evidence type="ECO:0000313" key="1">
    <source>
        <dbReference type="EMBL" id="KAF9534380.1"/>
    </source>
</evidence>
<dbReference type="Proteomes" id="UP000807306">
    <property type="component" value="Unassembled WGS sequence"/>
</dbReference>
<evidence type="ECO:0000313" key="2">
    <source>
        <dbReference type="Proteomes" id="UP000807306"/>
    </source>
</evidence>
<gene>
    <name evidence="1" type="ORF">CPB83DRAFT_844149</name>
</gene>
<proteinExistence type="predicted"/>
<dbReference type="EMBL" id="MU157826">
    <property type="protein sequence ID" value="KAF9534380.1"/>
    <property type="molecule type" value="Genomic_DNA"/>
</dbReference>
<accession>A0A9P6JWB5</accession>
<comment type="caution">
    <text evidence="1">The sequence shown here is derived from an EMBL/GenBank/DDBJ whole genome shotgun (WGS) entry which is preliminary data.</text>
</comment>
<reference evidence="1" key="1">
    <citation type="submission" date="2020-11" db="EMBL/GenBank/DDBJ databases">
        <authorList>
            <consortium name="DOE Joint Genome Institute"/>
            <person name="Ahrendt S."/>
            <person name="Riley R."/>
            <person name="Andreopoulos W."/>
            <person name="Labutti K."/>
            <person name="Pangilinan J."/>
            <person name="Ruiz-Duenas F.J."/>
            <person name="Barrasa J.M."/>
            <person name="Sanchez-Garcia M."/>
            <person name="Camarero S."/>
            <person name="Miyauchi S."/>
            <person name="Serrano A."/>
            <person name="Linde D."/>
            <person name="Babiker R."/>
            <person name="Drula E."/>
            <person name="Ayuso-Fernandez I."/>
            <person name="Pacheco R."/>
            <person name="Padilla G."/>
            <person name="Ferreira P."/>
            <person name="Barriuso J."/>
            <person name="Kellner H."/>
            <person name="Castanera R."/>
            <person name="Alfaro M."/>
            <person name="Ramirez L."/>
            <person name="Pisabarro A.G."/>
            <person name="Kuo A."/>
            <person name="Tritt A."/>
            <person name="Lipzen A."/>
            <person name="He G."/>
            <person name="Yan M."/>
            <person name="Ng V."/>
            <person name="Cullen D."/>
            <person name="Martin F."/>
            <person name="Rosso M.-N."/>
            <person name="Henrissat B."/>
            <person name="Hibbett D."/>
            <person name="Martinez A.T."/>
            <person name="Grigoriev I.V."/>
        </authorList>
    </citation>
    <scope>NUCLEOTIDE SEQUENCE</scope>
    <source>
        <strain evidence="1">CBS 506.95</strain>
    </source>
</reference>
<name>A0A9P6JWB5_9AGAR</name>